<proteinExistence type="predicted"/>
<dbReference type="EMBL" id="BART01027796">
    <property type="protein sequence ID" value="GAG97401.1"/>
    <property type="molecule type" value="Genomic_DNA"/>
</dbReference>
<dbReference type="InterPro" id="IPR029063">
    <property type="entry name" value="SAM-dependent_MTases_sf"/>
</dbReference>
<dbReference type="GO" id="GO:0008168">
    <property type="term" value="F:methyltransferase activity"/>
    <property type="evidence" value="ECO:0007669"/>
    <property type="project" value="UniProtKB-KW"/>
</dbReference>
<name>X1DLV8_9ZZZZ</name>
<sequence length="66" mass="7325">KSSAIGNDAGIAIASHPIEDKNEIIRRKIMSDTQRYKMMGNAVSVPMIEAIGTSILRSIARWPRKE</sequence>
<evidence type="ECO:0008006" key="5">
    <source>
        <dbReference type="Google" id="ProtNLM"/>
    </source>
</evidence>
<keyword evidence="2" id="KW-0808">Transferase</keyword>
<dbReference type="InterPro" id="IPR001525">
    <property type="entry name" value="C5_MeTfrase"/>
</dbReference>
<dbReference type="InterPro" id="IPR031303">
    <property type="entry name" value="C5_meth_CS"/>
</dbReference>
<organism evidence="4">
    <name type="scientific">marine sediment metagenome</name>
    <dbReference type="NCBI Taxonomy" id="412755"/>
    <lineage>
        <taxon>unclassified sequences</taxon>
        <taxon>metagenomes</taxon>
        <taxon>ecological metagenomes</taxon>
    </lineage>
</organism>
<evidence type="ECO:0000256" key="3">
    <source>
        <dbReference type="ARBA" id="ARBA00022691"/>
    </source>
</evidence>
<keyword evidence="1" id="KW-0489">Methyltransferase</keyword>
<feature type="non-terminal residue" evidence="4">
    <location>
        <position position="1"/>
    </location>
</feature>
<dbReference type="SUPFAM" id="SSF53335">
    <property type="entry name" value="S-adenosyl-L-methionine-dependent methyltransferases"/>
    <property type="match status" value="1"/>
</dbReference>
<gene>
    <name evidence="4" type="ORF">S01H4_49183</name>
</gene>
<dbReference type="Pfam" id="PF00145">
    <property type="entry name" value="DNA_methylase"/>
    <property type="match status" value="1"/>
</dbReference>
<dbReference type="PROSITE" id="PS00095">
    <property type="entry name" value="C5_MTASE_2"/>
    <property type="match status" value="1"/>
</dbReference>
<comment type="caution">
    <text evidence="4">The sequence shown here is derived from an EMBL/GenBank/DDBJ whole genome shotgun (WGS) entry which is preliminary data.</text>
</comment>
<reference evidence="4" key="1">
    <citation type="journal article" date="2014" name="Front. Microbiol.">
        <title>High frequency of phylogenetically diverse reductive dehalogenase-homologous genes in deep subseafloor sedimentary metagenomes.</title>
        <authorList>
            <person name="Kawai M."/>
            <person name="Futagami T."/>
            <person name="Toyoda A."/>
            <person name="Takaki Y."/>
            <person name="Nishi S."/>
            <person name="Hori S."/>
            <person name="Arai W."/>
            <person name="Tsubouchi T."/>
            <person name="Morono Y."/>
            <person name="Uchiyama I."/>
            <person name="Ito T."/>
            <person name="Fujiyama A."/>
            <person name="Inagaki F."/>
            <person name="Takami H."/>
        </authorList>
    </citation>
    <scope>NUCLEOTIDE SEQUENCE</scope>
    <source>
        <strain evidence="4">Expedition CK06-06</strain>
    </source>
</reference>
<accession>X1DLV8</accession>
<dbReference type="AlphaFoldDB" id="X1DLV8"/>
<evidence type="ECO:0000256" key="2">
    <source>
        <dbReference type="ARBA" id="ARBA00022679"/>
    </source>
</evidence>
<protein>
    <recommendedName>
        <fullName evidence="5">DNA (cytosine-5-)-methyltransferase</fullName>
    </recommendedName>
</protein>
<evidence type="ECO:0000313" key="4">
    <source>
        <dbReference type="EMBL" id="GAG97401.1"/>
    </source>
</evidence>
<evidence type="ECO:0000256" key="1">
    <source>
        <dbReference type="ARBA" id="ARBA00022603"/>
    </source>
</evidence>
<keyword evidence="3" id="KW-0949">S-adenosyl-L-methionine</keyword>
<dbReference type="GO" id="GO:0032259">
    <property type="term" value="P:methylation"/>
    <property type="evidence" value="ECO:0007669"/>
    <property type="project" value="UniProtKB-KW"/>
</dbReference>